<proteinExistence type="predicted"/>
<gene>
    <name evidence="2" type="ORF">GCM10025876_15970</name>
</gene>
<feature type="transmembrane region" description="Helical" evidence="1">
    <location>
        <begin position="16"/>
        <end position="35"/>
    </location>
</feature>
<comment type="caution">
    <text evidence="2">The sequence shown here is derived from an EMBL/GenBank/DDBJ whole genome shotgun (WGS) entry which is preliminary data.</text>
</comment>
<keyword evidence="3" id="KW-1185">Reference proteome</keyword>
<accession>A0ABQ6IC25</accession>
<organism evidence="2 3">
    <name type="scientific">Demequina litorisediminis</name>
    <dbReference type="NCBI Taxonomy" id="1849022"/>
    <lineage>
        <taxon>Bacteria</taxon>
        <taxon>Bacillati</taxon>
        <taxon>Actinomycetota</taxon>
        <taxon>Actinomycetes</taxon>
        <taxon>Micrococcales</taxon>
        <taxon>Demequinaceae</taxon>
        <taxon>Demequina</taxon>
    </lineage>
</organism>
<dbReference type="RefSeq" id="WP_284327956.1">
    <property type="nucleotide sequence ID" value="NZ_BSUN01000001.1"/>
</dbReference>
<evidence type="ECO:0000313" key="2">
    <source>
        <dbReference type="EMBL" id="GMA35393.1"/>
    </source>
</evidence>
<dbReference type="Proteomes" id="UP001157125">
    <property type="component" value="Unassembled WGS sequence"/>
</dbReference>
<name>A0ABQ6IC25_9MICO</name>
<keyword evidence="1" id="KW-1133">Transmembrane helix</keyword>
<protein>
    <submittedName>
        <fullName evidence="2">Uncharacterized protein</fullName>
    </submittedName>
</protein>
<dbReference type="EMBL" id="BSUN01000001">
    <property type="protein sequence ID" value="GMA35393.1"/>
    <property type="molecule type" value="Genomic_DNA"/>
</dbReference>
<sequence length="114" mass="12115">MIGTLLREQLRAQRGALVWMTVLIAGAAGFAAYAWTANLTDEALAQQAAVLQGHGDFAGTAAVVEDHSNDLIASDWGTPMTRDEIADFVAQANAEGARLVGFRTRGLRADRTPC</sequence>
<reference evidence="3" key="1">
    <citation type="journal article" date="2019" name="Int. J. Syst. Evol. Microbiol.">
        <title>The Global Catalogue of Microorganisms (GCM) 10K type strain sequencing project: providing services to taxonomists for standard genome sequencing and annotation.</title>
        <authorList>
            <consortium name="The Broad Institute Genomics Platform"/>
            <consortium name="The Broad Institute Genome Sequencing Center for Infectious Disease"/>
            <person name="Wu L."/>
            <person name="Ma J."/>
        </authorList>
    </citation>
    <scope>NUCLEOTIDE SEQUENCE [LARGE SCALE GENOMIC DNA]</scope>
    <source>
        <strain evidence="3">NBRC 112299</strain>
    </source>
</reference>
<evidence type="ECO:0000256" key="1">
    <source>
        <dbReference type="SAM" id="Phobius"/>
    </source>
</evidence>
<keyword evidence="1" id="KW-0472">Membrane</keyword>
<evidence type="ECO:0000313" key="3">
    <source>
        <dbReference type="Proteomes" id="UP001157125"/>
    </source>
</evidence>
<keyword evidence="1" id="KW-0812">Transmembrane</keyword>